<gene>
    <name evidence="3" type="ORF">GGQ72_000859</name>
</gene>
<evidence type="ECO:0000313" key="3">
    <source>
        <dbReference type="EMBL" id="MBB4142360.1"/>
    </source>
</evidence>
<comment type="caution">
    <text evidence="3">The sequence shown here is derived from an EMBL/GenBank/DDBJ whole genome shotgun (WGS) entry which is preliminary data.</text>
</comment>
<dbReference type="AlphaFoldDB" id="A0A7W6PNV8"/>
<dbReference type="EMBL" id="JACIEC010000001">
    <property type="protein sequence ID" value="MBB4142360.1"/>
    <property type="molecule type" value="Genomic_DNA"/>
</dbReference>
<proteinExistence type="predicted"/>
<dbReference type="RefSeq" id="WP_165136202.1">
    <property type="nucleotide sequence ID" value="NZ_CP049250.1"/>
</dbReference>
<keyword evidence="2" id="KW-1133">Transmembrane helix</keyword>
<dbReference type="Proteomes" id="UP000519897">
    <property type="component" value="Unassembled WGS sequence"/>
</dbReference>
<evidence type="ECO:0000313" key="4">
    <source>
        <dbReference type="Proteomes" id="UP000519897"/>
    </source>
</evidence>
<keyword evidence="2" id="KW-0472">Membrane</keyword>
<evidence type="ECO:0000256" key="2">
    <source>
        <dbReference type="SAM" id="Phobius"/>
    </source>
</evidence>
<keyword evidence="4" id="KW-1185">Reference proteome</keyword>
<sequence length="100" mass="11070">MQDYNVWADLLATFRASPDAIKALWLLVPPVFVLGLLGLAIWTLRLRIKLTLPTPPARQDRQPALVLDHADFEALTQAQGREPQMLAVPPARLSSFGDPS</sequence>
<evidence type="ECO:0000256" key="1">
    <source>
        <dbReference type="SAM" id="MobiDB-lite"/>
    </source>
</evidence>
<feature type="transmembrane region" description="Helical" evidence="2">
    <location>
        <begin position="23"/>
        <end position="44"/>
    </location>
</feature>
<feature type="region of interest" description="Disordered" evidence="1">
    <location>
        <begin position="79"/>
        <end position="100"/>
    </location>
</feature>
<accession>A0A7W6PNV8</accession>
<keyword evidence="2" id="KW-0812">Transmembrane</keyword>
<organism evidence="3 4">
    <name type="scientific">Rhizobium rhizoryzae</name>
    <dbReference type="NCBI Taxonomy" id="451876"/>
    <lineage>
        <taxon>Bacteria</taxon>
        <taxon>Pseudomonadati</taxon>
        <taxon>Pseudomonadota</taxon>
        <taxon>Alphaproteobacteria</taxon>
        <taxon>Hyphomicrobiales</taxon>
        <taxon>Rhizobiaceae</taxon>
        <taxon>Rhizobium/Agrobacterium group</taxon>
        <taxon>Rhizobium</taxon>
    </lineage>
</organism>
<protein>
    <submittedName>
        <fullName evidence="3">Uncharacterized protein</fullName>
    </submittedName>
</protein>
<reference evidence="3 4" key="1">
    <citation type="submission" date="2020-08" db="EMBL/GenBank/DDBJ databases">
        <title>Genomic Encyclopedia of Type Strains, Phase IV (KMG-IV): sequencing the most valuable type-strain genomes for metagenomic binning, comparative biology and taxonomic classification.</title>
        <authorList>
            <person name="Goeker M."/>
        </authorList>
    </citation>
    <scope>NUCLEOTIDE SEQUENCE [LARGE SCALE GENOMIC DNA]</scope>
    <source>
        <strain evidence="3 4">DSM 29514</strain>
    </source>
</reference>
<name>A0A7W6PNV8_9HYPH</name>